<protein>
    <recommendedName>
        <fullName evidence="2 7">Glutamate racemase</fullName>
        <ecNumber evidence="2 7">5.1.1.3</ecNumber>
    </recommendedName>
</protein>
<dbReference type="GO" id="GO:0071555">
    <property type="term" value="P:cell wall organization"/>
    <property type="evidence" value="ECO:0007669"/>
    <property type="project" value="UniProtKB-KW"/>
</dbReference>
<dbReference type="Proteomes" id="UP000034022">
    <property type="component" value="Unassembled WGS sequence"/>
</dbReference>
<evidence type="ECO:0000256" key="4">
    <source>
        <dbReference type="ARBA" id="ARBA00022984"/>
    </source>
</evidence>
<dbReference type="EMBL" id="LBUU01000006">
    <property type="protein sequence ID" value="KKQ70198.1"/>
    <property type="molecule type" value="Genomic_DNA"/>
</dbReference>
<dbReference type="PATRIC" id="fig|1618638.3.peg.733"/>
<feature type="binding site" evidence="7">
    <location>
        <begin position="38"/>
        <end position="39"/>
    </location>
    <ligand>
        <name>substrate</name>
    </ligand>
</feature>
<name>A0A0G0JRN4_9BACT</name>
<dbReference type="InterPro" id="IPR018187">
    <property type="entry name" value="Asp/Glu_racemase_AS_1"/>
</dbReference>
<keyword evidence="6 7" id="KW-0961">Cell wall biogenesis/degradation</keyword>
<comment type="function">
    <text evidence="7">Provides the (R)-glutamate required for cell wall biosynthesis.</text>
</comment>
<dbReference type="PANTHER" id="PTHR21198:SF2">
    <property type="entry name" value="GLUTAMATE RACEMASE"/>
    <property type="match status" value="1"/>
</dbReference>
<dbReference type="InterPro" id="IPR004391">
    <property type="entry name" value="Glu_race"/>
</dbReference>
<accession>A0A0G0JRN4</accession>
<dbReference type="PROSITE" id="PS00923">
    <property type="entry name" value="ASP_GLU_RACEMASE_1"/>
    <property type="match status" value="1"/>
</dbReference>
<organism evidence="8 9">
    <name type="scientific">Candidatus Falkowbacteria bacterium GW2011_GWE1_38_31</name>
    <dbReference type="NCBI Taxonomy" id="1618638"/>
    <lineage>
        <taxon>Bacteria</taxon>
        <taxon>Candidatus Falkowiibacteriota</taxon>
    </lineage>
</organism>
<comment type="pathway">
    <text evidence="7">Cell wall biogenesis; peptidoglycan biosynthesis.</text>
</comment>
<evidence type="ECO:0000256" key="7">
    <source>
        <dbReference type="HAMAP-Rule" id="MF_00258"/>
    </source>
</evidence>
<dbReference type="SUPFAM" id="SSF53681">
    <property type="entry name" value="Aspartate/glutamate racemase"/>
    <property type="match status" value="2"/>
</dbReference>
<dbReference type="InterPro" id="IPR033134">
    <property type="entry name" value="Asp/Glu_racemase_AS_2"/>
</dbReference>
<feature type="active site" description="Proton donor/acceptor" evidence="7">
    <location>
        <position position="186"/>
    </location>
</feature>
<evidence type="ECO:0000313" key="8">
    <source>
        <dbReference type="EMBL" id="KKQ70198.1"/>
    </source>
</evidence>
<dbReference type="GO" id="GO:0008360">
    <property type="term" value="P:regulation of cell shape"/>
    <property type="evidence" value="ECO:0007669"/>
    <property type="project" value="UniProtKB-KW"/>
</dbReference>
<proteinExistence type="inferred from homology"/>
<comment type="similarity">
    <text evidence="7">Belongs to the aspartate/glutamate racemases family.</text>
</comment>
<comment type="catalytic activity">
    <reaction evidence="1 7">
        <text>L-glutamate = D-glutamate</text>
        <dbReference type="Rhea" id="RHEA:12813"/>
        <dbReference type="ChEBI" id="CHEBI:29985"/>
        <dbReference type="ChEBI" id="CHEBI:29986"/>
        <dbReference type="EC" id="5.1.1.3"/>
    </reaction>
</comment>
<dbReference type="EC" id="5.1.1.3" evidence="2 7"/>
<feature type="active site" description="Proton donor/acceptor" evidence="7">
    <location>
        <position position="69"/>
    </location>
</feature>
<evidence type="ECO:0000256" key="1">
    <source>
        <dbReference type="ARBA" id="ARBA00001602"/>
    </source>
</evidence>
<dbReference type="InterPro" id="IPR015942">
    <property type="entry name" value="Asp/Glu/hydantoin_racemase"/>
</dbReference>
<comment type="caution">
    <text evidence="8">The sequence shown here is derived from an EMBL/GenBank/DDBJ whole genome shotgun (WGS) entry which is preliminary data.</text>
</comment>
<evidence type="ECO:0000256" key="2">
    <source>
        <dbReference type="ARBA" id="ARBA00013090"/>
    </source>
</evidence>
<dbReference type="UniPathway" id="UPA00219"/>
<feature type="binding site" evidence="7">
    <location>
        <begin position="6"/>
        <end position="7"/>
    </location>
    <ligand>
        <name>substrate</name>
    </ligand>
</feature>
<gene>
    <name evidence="7" type="primary">murI</name>
    <name evidence="8" type="ORF">US91_C0006G0036</name>
</gene>
<dbReference type="InterPro" id="IPR001920">
    <property type="entry name" value="Asp/Glu_race"/>
</dbReference>
<dbReference type="PROSITE" id="PS00924">
    <property type="entry name" value="ASP_GLU_RACEMASE_2"/>
    <property type="match status" value="1"/>
</dbReference>
<evidence type="ECO:0000313" key="9">
    <source>
        <dbReference type="Proteomes" id="UP000034022"/>
    </source>
</evidence>
<dbReference type="PANTHER" id="PTHR21198">
    <property type="entry name" value="GLUTAMATE RACEMASE"/>
    <property type="match status" value="1"/>
</dbReference>
<dbReference type="GO" id="GO:0009252">
    <property type="term" value="P:peptidoglycan biosynthetic process"/>
    <property type="evidence" value="ECO:0007669"/>
    <property type="project" value="UniProtKB-UniRule"/>
</dbReference>
<dbReference type="Pfam" id="PF01177">
    <property type="entry name" value="Asp_Glu_race"/>
    <property type="match status" value="1"/>
</dbReference>
<dbReference type="AlphaFoldDB" id="A0A0G0JRN4"/>
<feature type="binding site" evidence="7">
    <location>
        <begin position="70"/>
        <end position="71"/>
    </location>
    <ligand>
        <name>substrate</name>
    </ligand>
</feature>
<dbReference type="HAMAP" id="MF_00258">
    <property type="entry name" value="Glu_racemase"/>
    <property type="match status" value="1"/>
</dbReference>
<dbReference type="NCBIfam" id="TIGR00067">
    <property type="entry name" value="glut_race"/>
    <property type="match status" value="1"/>
</dbReference>
<dbReference type="Gene3D" id="3.40.50.1860">
    <property type="match status" value="2"/>
</dbReference>
<evidence type="ECO:0000256" key="3">
    <source>
        <dbReference type="ARBA" id="ARBA00022960"/>
    </source>
</evidence>
<reference evidence="8 9" key="1">
    <citation type="journal article" date="2015" name="Nature">
        <title>rRNA introns, odd ribosomes, and small enigmatic genomes across a large radiation of phyla.</title>
        <authorList>
            <person name="Brown C.T."/>
            <person name="Hug L.A."/>
            <person name="Thomas B.C."/>
            <person name="Sharon I."/>
            <person name="Castelle C.J."/>
            <person name="Singh A."/>
            <person name="Wilkins M.J."/>
            <person name="Williams K.H."/>
            <person name="Banfield J.F."/>
        </authorList>
    </citation>
    <scope>NUCLEOTIDE SEQUENCE [LARGE SCALE GENOMIC DNA]</scope>
</reference>
<dbReference type="GO" id="GO:0008881">
    <property type="term" value="F:glutamate racemase activity"/>
    <property type="evidence" value="ECO:0007669"/>
    <property type="project" value="UniProtKB-UniRule"/>
</dbReference>
<keyword evidence="3 7" id="KW-0133">Cell shape</keyword>
<keyword evidence="4 7" id="KW-0573">Peptidoglycan synthesis</keyword>
<evidence type="ECO:0000256" key="5">
    <source>
        <dbReference type="ARBA" id="ARBA00023235"/>
    </source>
</evidence>
<dbReference type="FunFam" id="3.40.50.1860:FF:000001">
    <property type="entry name" value="Glutamate racemase"/>
    <property type="match status" value="1"/>
</dbReference>
<keyword evidence="5 7" id="KW-0413">Isomerase</keyword>
<evidence type="ECO:0000256" key="6">
    <source>
        <dbReference type="ARBA" id="ARBA00023316"/>
    </source>
</evidence>
<sequence>MIGVFDSGFGGLTVLEALLKKIPQYDYLYLGDNARAPYGGRSQETIYEYTREAVDFLFREGCTLVVLACNTASAQALRKIQTEYLPKKYPGRNVLGVIRPLVEAVANNQKIKRVGVIGTRATIESQAYEHELKKINPNLEIFSQSAPLLVPLIEEGWQSKPETKRILKKYLQPLKIKQIDSLILGCTHYPILYADICRIMTRRCQVYHPGEIIADSLKNYIDRHPKYKINESKNPQRIFFTSDSSRRFFDFAKKFVKVEIGDIRKISIQTK</sequence>
<feature type="binding site" evidence="7">
    <location>
        <begin position="187"/>
        <end position="188"/>
    </location>
    <ligand>
        <name>substrate</name>
    </ligand>
</feature>